<reference evidence="3" key="1">
    <citation type="submission" date="2016-10" db="EMBL/GenBank/DDBJ databases">
        <authorList>
            <person name="Varghese N."/>
            <person name="Submissions S."/>
        </authorList>
    </citation>
    <scope>NUCLEOTIDE SEQUENCE [LARGE SCALE GENOMIC DNA]</scope>
    <source>
        <strain evidence="3">DSM 18609</strain>
    </source>
</reference>
<dbReference type="PANTHER" id="PTHR43685:SF2">
    <property type="entry name" value="GLYCOSYLTRANSFERASE 2-LIKE DOMAIN-CONTAINING PROTEIN"/>
    <property type="match status" value="1"/>
</dbReference>
<dbReference type="GO" id="GO:0016740">
    <property type="term" value="F:transferase activity"/>
    <property type="evidence" value="ECO:0007669"/>
    <property type="project" value="UniProtKB-KW"/>
</dbReference>
<feature type="domain" description="Glycosyltransferase 2-like" evidence="1">
    <location>
        <begin position="5"/>
        <end position="131"/>
    </location>
</feature>
<dbReference type="EMBL" id="FMZH01000007">
    <property type="protein sequence ID" value="SDD72792.1"/>
    <property type="molecule type" value="Genomic_DNA"/>
</dbReference>
<protein>
    <submittedName>
        <fullName evidence="2">Glycosyltransferase involved in cell wall bisynthesis</fullName>
    </submittedName>
</protein>
<dbReference type="SUPFAM" id="SSF53448">
    <property type="entry name" value="Nucleotide-diphospho-sugar transferases"/>
    <property type="match status" value="1"/>
</dbReference>
<evidence type="ECO:0000259" key="1">
    <source>
        <dbReference type="Pfam" id="PF00535"/>
    </source>
</evidence>
<sequence length="271" mass="31362">MKLVSIIIPCYNQGKYLKMSLDSCLSQSYPHWECIIINDGSNDDTEEIAFSYLNKDERFKYKAQPNKGLSAARNLGISIAKGDFIQLLDADDLIEQDKLAKTIAQYHYLRDHNRIIIYSSMRYFESQAPAKLKVLGRNNFIGHVELKLEDSPASQKELVQFRNPFVISAPLYPANLFKEIGLFDESLTALEDWDLHIRCLKSGYLFHHHAEADTRTLIRLHDNSMMRNQHLMDTNFSIVNAKHQLKPIEAPAVKQSLFVRFFKKIMNRLKP</sequence>
<dbReference type="Proteomes" id="UP000199455">
    <property type="component" value="Unassembled WGS sequence"/>
</dbReference>
<evidence type="ECO:0000313" key="3">
    <source>
        <dbReference type="Proteomes" id="UP000199455"/>
    </source>
</evidence>
<dbReference type="Pfam" id="PF00535">
    <property type="entry name" value="Glycos_transf_2"/>
    <property type="match status" value="1"/>
</dbReference>
<proteinExistence type="predicted"/>
<dbReference type="STRING" id="390242.SAMN04488024_107214"/>
<keyword evidence="2" id="KW-0808">Transferase</keyword>
<organism evidence="2 3">
    <name type="scientific">Pedobacter soli</name>
    <dbReference type="NCBI Taxonomy" id="390242"/>
    <lineage>
        <taxon>Bacteria</taxon>
        <taxon>Pseudomonadati</taxon>
        <taxon>Bacteroidota</taxon>
        <taxon>Sphingobacteriia</taxon>
        <taxon>Sphingobacteriales</taxon>
        <taxon>Sphingobacteriaceae</taxon>
        <taxon>Pedobacter</taxon>
    </lineage>
</organism>
<accession>A0A1G6X3T3</accession>
<gene>
    <name evidence="2" type="ORF">SAMN04488024_107214</name>
</gene>
<dbReference type="Gene3D" id="3.90.550.10">
    <property type="entry name" value="Spore Coat Polysaccharide Biosynthesis Protein SpsA, Chain A"/>
    <property type="match status" value="1"/>
</dbReference>
<dbReference type="AlphaFoldDB" id="A0A1G6X3T3"/>
<evidence type="ECO:0000313" key="2">
    <source>
        <dbReference type="EMBL" id="SDD72792.1"/>
    </source>
</evidence>
<name>A0A1G6X3T3_9SPHI</name>
<dbReference type="RefSeq" id="WP_090770493.1">
    <property type="nucleotide sequence ID" value="NZ_FMZH01000007.1"/>
</dbReference>
<dbReference type="PANTHER" id="PTHR43685">
    <property type="entry name" value="GLYCOSYLTRANSFERASE"/>
    <property type="match status" value="1"/>
</dbReference>
<dbReference type="InterPro" id="IPR001173">
    <property type="entry name" value="Glyco_trans_2-like"/>
</dbReference>
<keyword evidence="3" id="KW-1185">Reference proteome</keyword>
<dbReference type="InterPro" id="IPR050834">
    <property type="entry name" value="Glycosyltransf_2"/>
</dbReference>
<dbReference type="InterPro" id="IPR029044">
    <property type="entry name" value="Nucleotide-diphossugar_trans"/>
</dbReference>